<name>A0AAD9N4D9_9ANNE</name>
<dbReference type="GO" id="GO:0016616">
    <property type="term" value="F:oxidoreductase activity, acting on the CH-OH group of donors, NAD or NADP as acceptor"/>
    <property type="evidence" value="ECO:0007669"/>
    <property type="project" value="TreeGrafter"/>
</dbReference>
<dbReference type="SUPFAM" id="SSF51735">
    <property type="entry name" value="NAD(P)-binding Rossmann-fold domains"/>
    <property type="match status" value="1"/>
</dbReference>
<keyword evidence="2" id="KW-1185">Reference proteome</keyword>
<evidence type="ECO:0000313" key="1">
    <source>
        <dbReference type="EMBL" id="KAK2154616.1"/>
    </source>
</evidence>
<dbReference type="Pfam" id="PF00106">
    <property type="entry name" value="adh_short"/>
    <property type="match status" value="1"/>
</dbReference>
<dbReference type="AlphaFoldDB" id="A0AAD9N4D9"/>
<dbReference type="InterPro" id="IPR036291">
    <property type="entry name" value="NAD(P)-bd_dom_sf"/>
</dbReference>
<accession>A0AAD9N4D9</accession>
<dbReference type="Gene3D" id="3.40.50.720">
    <property type="entry name" value="NAD(P)-binding Rossmann-like Domain"/>
    <property type="match status" value="1"/>
</dbReference>
<dbReference type="PANTHER" id="PTHR24322:SF742">
    <property type="entry name" value="PROTEIN DHS-3"/>
    <property type="match status" value="1"/>
</dbReference>
<reference evidence="1" key="1">
    <citation type="journal article" date="2023" name="Mol. Biol. Evol.">
        <title>Third-Generation Sequencing Reveals the Adaptive Role of the Epigenome in Three Deep-Sea Polychaetes.</title>
        <authorList>
            <person name="Perez M."/>
            <person name="Aroh O."/>
            <person name="Sun Y."/>
            <person name="Lan Y."/>
            <person name="Juniper S.K."/>
            <person name="Young C.R."/>
            <person name="Angers B."/>
            <person name="Qian P.Y."/>
        </authorList>
    </citation>
    <scope>NUCLEOTIDE SEQUENCE</scope>
    <source>
        <strain evidence="1">P08H-3</strain>
    </source>
</reference>
<dbReference type="EMBL" id="JAODUP010000263">
    <property type="protein sequence ID" value="KAK2154616.1"/>
    <property type="molecule type" value="Genomic_DNA"/>
</dbReference>
<organism evidence="1 2">
    <name type="scientific">Paralvinella palmiformis</name>
    <dbReference type="NCBI Taxonomy" id="53620"/>
    <lineage>
        <taxon>Eukaryota</taxon>
        <taxon>Metazoa</taxon>
        <taxon>Spiralia</taxon>
        <taxon>Lophotrochozoa</taxon>
        <taxon>Annelida</taxon>
        <taxon>Polychaeta</taxon>
        <taxon>Sedentaria</taxon>
        <taxon>Canalipalpata</taxon>
        <taxon>Terebellida</taxon>
        <taxon>Terebelliformia</taxon>
        <taxon>Alvinellidae</taxon>
        <taxon>Paralvinella</taxon>
    </lineage>
</organism>
<dbReference type="InterPro" id="IPR002347">
    <property type="entry name" value="SDR_fam"/>
</dbReference>
<comment type="caution">
    <text evidence="1">The sequence shown here is derived from an EMBL/GenBank/DDBJ whole genome shotgun (WGS) entry which is preliminary data.</text>
</comment>
<proteinExistence type="predicted"/>
<gene>
    <name evidence="1" type="ORF">LSH36_263g03040</name>
</gene>
<sequence>MLPIFELLWAFVMTLILIVVDSIKALLPASMLPQKDLQGQTVLVTGAGSGIGRLLSLRFAKLGCSLVLWDINPEGNEETATQARESGVSVHTYVVDLSNREDVYRVADQVKQDVKKVDVLVNNAGIVTGRKFLHCSDNMIQKTMDVNISAHFWTIKAFLPTMMKQNKGHVVSMASAAGCSGVTGR</sequence>
<dbReference type="GO" id="GO:0005811">
    <property type="term" value="C:lipid droplet"/>
    <property type="evidence" value="ECO:0007669"/>
    <property type="project" value="TreeGrafter"/>
</dbReference>
<dbReference type="Proteomes" id="UP001208570">
    <property type="component" value="Unassembled WGS sequence"/>
</dbReference>
<evidence type="ECO:0000313" key="2">
    <source>
        <dbReference type="Proteomes" id="UP001208570"/>
    </source>
</evidence>
<protein>
    <submittedName>
        <fullName evidence="1">Uncharacterized protein</fullName>
    </submittedName>
</protein>
<dbReference type="PANTHER" id="PTHR24322">
    <property type="entry name" value="PKSB"/>
    <property type="match status" value="1"/>
</dbReference>
<dbReference type="PRINTS" id="PR00081">
    <property type="entry name" value="GDHRDH"/>
</dbReference>